<evidence type="ECO:0000313" key="3">
    <source>
        <dbReference type="EMBL" id="GGE94897.1"/>
    </source>
</evidence>
<evidence type="ECO:0008006" key="5">
    <source>
        <dbReference type="Google" id="ProtNLM"/>
    </source>
</evidence>
<keyword evidence="2" id="KW-0472">Membrane</keyword>
<proteinExistence type="predicted"/>
<dbReference type="InterPro" id="IPR011990">
    <property type="entry name" value="TPR-like_helical_dom_sf"/>
</dbReference>
<dbReference type="EMBL" id="BMHT01000001">
    <property type="protein sequence ID" value="GGE94897.1"/>
    <property type="molecule type" value="Genomic_DNA"/>
</dbReference>
<feature type="repeat" description="TPR" evidence="1">
    <location>
        <begin position="928"/>
        <end position="961"/>
    </location>
</feature>
<dbReference type="InterPro" id="IPR019734">
    <property type="entry name" value="TPR_rpt"/>
</dbReference>
<comment type="caution">
    <text evidence="3">The sequence shown here is derived from an EMBL/GenBank/DDBJ whole genome shotgun (WGS) entry which is preliminary data.</text>
</comment>
<gene>
    <name evidence="3" type="ORF">GCM10011383_02020</name>
</gene>
<dbReference type="SUPFAM" id="SSF81901">
    <property type="entry name" value="HCP-like"/>
    <property type="match status" value="1"/>
</dbReference>
<feature type="transmembrane region" description="Helical" evidence="2">
    <location>
        <begin position="348"/>
        <end position="369"/>
    </location>
</feature>
<feature type="transmembrane region" description="Helical" evidence="2">
    <location>
        <begin position="149"/>
        <end position="169"/>
    </location>
</feature>
<name>A0ABQ1TK85_9BACT</name>
<feature type="transmembrane region" description="Helical" evidence="2">
    <location>
        <begin position="248"/>
        <end position="269"/>
    </location>
</feature>
<keyword evidence="2" id="KW-1133">Transmembrane helix</keyword>
<feature type="transmembrane region" description="Helical" evidence="2">
    <location>
        <begin position="19"/>
        <end position="38"/>
    </location>
</feature>
<reference evidence="4" key="1">
    <citation type="journal article" date="2019" name="Int. J. Syst. Evol. Microbiol.">
        <title>The Global Catalogue of Microorganisms (GCM) 10K type strain sequencing project: providing services to taxonomists for standard genome sequencing and annotation.</title>
        <authorList>
            <consortium name="The Broad Institute Genomics Platform"/>
            <consortium name="The Broad Institute Genome Sequencing Center for Infectious Disease"/>
            <person name="Wu L."/>
            <person name="Ma J."/>
        </authorList>
    </citation>
    <scope>NUCLEOTIDE SEQUENCE [LARGE SCALE GENOMIC DNA]</scope>
    <source>
        <strain evidence="4">CGMCC 1.15197</strain>
    </source>
</reference>
<feature type="transmembrane region" description="Helical" evidence="2">
    <location>
        <begin position="207"/>
        <end position="228"/>
    </location>
</feature>
<feature type="transmembrane region" description="Helical" evidence="2">
    <location>
        <begin position="176"/>
        <end position="195"/>
    </location>
</feature>
<evidence type="ECO:0000256" key="2">
    <source>
        <dbReference type="SAM" id="Phobius"/>
    </source>
</evidence>
<keyword evidence="4" id="KW-1185">Reference proteome</keyword>
<feature type="transmembrane region" description="Helical" evidence="2">
    <location>
        <begin position="93"/>
        <end position="112"/>
    </location>
</feature>
<dbReference type="PROSITE" id="PS50005">
    <property type="entry name" value="TPR"/>
    <property type="match status" value="1"/>
</dbReference>
<feature type="transmembrane region" description="Helical" evidence="2">
    <location>
        <begin position="319"/>
        <end position="336"/>
    </location>
</feature>
<keyword evidence="1" id="KW-0802">TPR repeat</keyword>
<feature type="transmembrane region" description="Helical" evidence="2">
    <location>
        <begin position="119"/>
        <end position="137"/>
    </location>
</feature>
<dbReference type="Gene3D" id="1.25.40.10">
    <property type="entry name" value="Tetratricopeptide repeat domain"/>
    <property type="match status" value="1"/>
</dbReference>
<evidence type="ECO:0000313" key="4">
    <source>
        <dbReference type="Proteomes" id="UP000632273"/>
    </source>
</evidence>
<keyword evidence="2" id="KW-0812">Transmembrane</keyword>
<sequence>MAPPSPLPTDRPVSWRSPLLVLGLVAGLALALACYYYFTGDDHTFPIQPIAQLTPVPTTLPPVRVGLAELPVRVNGYLVAQTYDVAGPYVQPAAAAMLLLLLAVCLVYYLAVVSTLARTPFVVTMGLLIFLLMSLNADQLGVFDTGKQYFLITALLILGLPAYGFHAFWPDTSLRLRLLAFAVLIASLVGLLLWRSDYPAPFIVLHLASYFTAGSAVVVGLLAFWVSFENIYALLWFNTQAENPKSRFGLWPFLLTSGLYLGILLMYYLNDGEVLLLAGLHLDPFVLLLPAVLVGWLGLRQRAATYSDWVPYWPSAAHLYLMLTALAAGSLAYAFATANDPLLEAGRSFVGLVFLTGGIGFLLYVLINFAPLIRQRLRVYRVVYEPRRLPFYVVLLFALGALVAVEARNDFFVLDQVEAGYYNNLGDLTRLQSEQQPQAEALALLAERYYAESDVLDRYNRKASFGRAALYRFRAQRQNEINALRRALSRRPSEKVSLRLAALYMDQRDFFDRLQVLREGLKAHPRSAFLANDLAQLYTRSTLTDSVATYQARAEAVAPDNLVLRANKLAFLLKHQQWKAAQTIASESLPNDAVALQANALLLSQLTGKPNAKTPAPLGSQDLAPADFAQVYHAALNNLTRRDTSLLPTLTKLAQRPANASYFEQLTFLRALTQYYGGQAVAAQVTLLPLTIGTGPEAAYYHSLWGTWLLDQRLYSSAAARLAVAAQGGYTEAALPRAYSFALNGQLDSARTLAQLAAQEKDALVAHPAHSLLQVLALDFNRDYRLASDSVKAQYLVIRGASLYPESLIIQAAALRSPAAREAALLAQIPRALQVGQVQEAREAIQRFAPDATAKTTTVSAWNVLRGQLYTQEKVTTELRQLLQTAYFSPADQSYKLYYQATLARLQKQLPAAARLYAQLGRQASLLEPAMLSAADFYAEQRNYTAAYSLLQQALAYNPESATLLKAYAMTAVSAGLADYAEEPLAKLRTLLSPAEYATFRQQYDARHAAQLAETAPWK</sequence>
<dbReference type="Proteomes" id="UP000632273">
    <property type="component" value="Unassembled WGS sequence"/>
</dbReference>
<organism evidence="3 4">
    <name type="scientific">Hymenobacter cavernae</name>
    <dbReference type="NCBI Taxonomy" id="2044852"/>
    <lineage>
        <taxon>Bacteria</taxon>
        <taxon>Pseudomonadati</taxon>
        <taxon>Bacteroidota</taxon>
        <taxon>Cytophagia</taxon>
        <taxon>Cytophagales</taxon>
        <taxon>Hymenobacteraceae</taxon>
        <taxon>Hymenobacter</taxon>
    </lineage>
</organism>
<feature type="transmembrane region" description="Helical" evidence="2">
    <location>
        <begin position="275"/>
        <end position="299"/>
    </location>
</feature>
<dbReference type="RefSeq" id="WP_188810084.1">
    <property type="nucleotide sequence ID" value="NZ_BMHT01000001.1"/>
</dbReference>
<evidence type="ECO:0000256" key="1">
    <source>
        <dbReference type="PROSITE-ProRule" id="PRU00339"/>
    </source>
</evidence>
<accession>A0ABQ1TK85</accession>
<feature type="transmembrane region" description="Helical" evidence="2">
    <location>
        <begin position="389"/>
        <end position="407"/>
    </location>
</feature>
<protein>
    <recommendedName>
        <fullName evidence="5">Tetratricopeptide repeat protein</fullName>
    </recommendedName>
</protein>